<evidence type="ECO:0000313" key="3">
    <source>
        <dbReference type="Proteomes" id="UP000298061"/>
    </source>
</evidence>
<feature type="region of interest" description="Disordered" evidence="1">
    <location>
        <begin position="1"/>
        <end position="32"/>
    </location>
</feature>
<evidence type="ECO:0000313" key="2">
    <source>
        <dbReference type="EMBL" id="TFY74175.1"/>
    </source>
</evidence>
<dbReference type="AlphaFoldDB" id="A0A4Y9ZHG0"/>
<organism evidence="2 3">
    <name type="scientific">Hericium alpestre</name>
    <dbReference type="NCBI Taxonomy" id="135208"/>
    <lineage>
        <taxon>Eukaryota</taxon>
        <taxon>Fungi</taxon>
        <taxon>Dikarya</taxon>
        <taxon>Basidiomycota</taxon>
        <taxon>Agaricomycotina</taxon>
        <taxon>Agaricomycetes</taxon>
        <taxon>Russulales</taxon>
        <taxon>Hericiaceae</taxon>
        <taxon>Hericium</taxon>
    </lineage>
</organism>
<accession>A0A4Y9ZHG0</accession>
<gene>
    <name evidence="2" type="ORF">EWM64_g9837</name>
</gene>
<reference evidence="2 3" key="1">
    <citation type="submission" date="2019-02" db="EMBL/GenBank/DDBJ databases">
        <title>Genome sequencing of the rare red list fungi Hericium alpestre (H. flagellum).</title>
        <authorList>
            <person name="Buettner E."/>
            <person name="Kellner H."/>
        </authorList>
    </citation>
    <scope>NUCLEOTIDE SEQUENCE [LARGE SCALE GENOMIC DNA]</scope>
    <source>
        <strain evidence="2 3">DSM 108284</strain>
    </source>
</reference>
<feature type="region of interest" description="Disordered" evidence="1">
    <location>
        <begin position="290"/>
        <end position="351"/>
    </location>
</feature>
<evidence type="ECO:0008006" key="4">
    <source>
        <dbReference type="Google" id="ProtNLM"/>
    </source>
</evidence>
<evidence type="ECO:0000256" key="1">
    <source>
        <dbReference type="SAM" id="MobiDB-lite"/>
    </source>
</evidence>
<proteinExistence type="predicted"/>
<dbReference type="STRING" id="135208.A0A4Y9ZHG0"/>
<feature type="compositionally biased region" description="Polar residues" evidence="1">
    <location>
        <begin position="327"/>
        <end position="347"/>
    </location>
</feature>
<protein>
    <recommendedName>
        <fullName evidence="4">Essential protein Yae1 N-terminal domain-containing protein</fullName>
    </recommendedName>
</protein>
<feature type="region of interest" description="Disordered" evidence="1">
    <location>
        <begin position="62"/>
        <end position="105"/>
    </location>
</feature>
<feature type="compositionally biased region" description="Polar residues" evidence="1">
    <location>
        <begin position="7"/>
        <end position="17"/>
    </location>
</feature>
<name>A0A4Y9ZHG0_9AGAM</name>
<feature type="compositionally biased region" description="Polar residues" evidence="1">
    <location>
        <begin position="290"/>
        <end position="310"/>
    </location>
</feature>
<feature type="compositionally biased region" description="Polar residues" evidence="1">
    <location>
        <begin position="86"/>
        <end position="105"/>
    </location>
</feature>
<feature type="compositionally biased region" description="Basic and acidic residues" evidence="1">
    <location>
        <begin position="66"/>
        <end position="77"/>
    </location>
</feature>
<sequence>MPFASTMRESPMNTQHPRVSHEADATCAPRAALPVQPTIDASLDLEPATAEAHAPMPIAIATPQTPERHASDPRPEPEDSPPALTMPTSTSSDVSANSPQQPHISNHADTLSALRAPFLTLSIHAAVDLTTVVDRAGPPNDFFAGPVHLFARANTCDREPESLAPRTSPAMSVEEIDEDLLDNIIEDTQNAMRIEARCEVRVMALKEGQERGWSDGFEEGKRHAKREARVEEQQRERAWKDGYEQGRWDGYQEGLKIARTETDDHAPTLSPPACACNRTLRFDPATSPVNAAAQTDDFTPTCETAHTDTGVQAEDPPPPVASLSPPDNSQSPHLRVQASTQTDTPRSSVPAHARMVQEIKRDLLTNILAKAIAKGEAIGLTKGKHLGFQDGREAGWKLGKQEGHAEGYGGRKNTGVVEERERQRLELRAAVRFPKTACTAISSTAHSTFTTISAIHFLFRAHHHTSTSCWSSRGPTVGHHLILTVGSKIGQARGPAFGLAG</sequence>
<keyword evidence="3" id="KW-1185">Reference proteome</keyword>
<comment type="caution">
    <text evidence="2">The sequence shown here is derived from an EMBL/GenBank/DDBJ whole genome shotgun (WGS) entry which is preliminary data.</text>
</comment>
<feature type="region of interest" description="Disordered" evidence="1">
    <location>
        <begin position="215"/>
        <end position="234"/>
    </location>
</feature>
<dbReference type="Proteomes" id="UP000298061">
    <property type="component" value="Unassembled WGS sequence"/>
</dbReference>
<dbReference type="EMBL" id="SFCI01002249">
    <property type="protein sequence ID" value="TFY74175.1"/>
    <property type="molecule type" value="Genomic_DNA"/>
</dbReference>